<comment type="caution">
    <text evidence="2">The sequence shown here is derived from an EMBL/GenBank/DDBJ whole genome shotgun (WGS) entry which is preliminary data.</text>
</comment>
<protein>
    <submittedName>
        <fullName evidence="2">Uncharacterized protein</fullName>
    </submittedName>
</protein>
<gene>
    <name evidence="2" type="ORF">BN2614_LOCUS1</name>
</gene>
<dbReference type="Proteomes" id="UP000269945">
    <property type="component" value="Unassembled WGS sequence"/>
</dbReference>
<evidence type="ECO:0000256" key="1">
    <source>
        <dbReference type="SAM" id="MobiDB-lite"/>
    </source>
</evidence>
<evidence type="ECO:0000313" key="2">
    <source>
        <dbReference type="EMBL" id="VCX41394.1"/>
    </source>
</evidence>
<keyword evidence="3" id="KW-1185">Reference proteome</keyword>
<dbReference type="EMBL" id="CYRY02045865">
    <property type="protein sequence ID" value="VCX41394.1"/>
    <property type="molecule type" value="Genomic_DNA"/>
</dbReference>
<evidence type="ECO:0000313" key="3">
    <source>
        <dbReference type="Proteomes" id="UP000269945"/>
    </source>
</evidence>
<organism evidence="2 3">
    <name type="scientific">Gulo gulo</name>
    <name type="common">Wolverine</name>
    <name type="synonym">Gluton</name>
    <dbReference type="NCBI Taxonomy" id="48420"/>
    <lineage>
        <taxon>Eukaryota</taxon>
        <taxon>Metazoa</taxon>
        <taxon>Chordata</taxon>
        <taxon>Craniata</taxon>
        <taxon>Vertebrata</taxon>
        <taxon>Euteleostomi</taxon>
        <taxon>Mammalia</taxon>
        <taxon>Eutheria</taxon>
        <taxon>Laurasiatheria</taxon>
        <taxon>Carnivora</taxon>
        <taxon>Caniformia</taxon>
        <taxon>Musteloidea</taxon>
        <taxon>Mustelidae</taxon>
        <taxon>Guloninae</taxon>
        <taxon>Gulo</taxon>
    </lineage>
</organism>
<accession>A0A9X9QA08</accession>
<proteinExistence type="predicted"/>
<feature type="region of interest" description="Disordered" evidence="1">
    <location>
        <begin position="1"/>
        <end position="41"/>
    </location>
</feature>
<name>A0A9X9QA08_GULGU</name>
<sequence length="41" mass="4415">MPSVSPAPHAQRTHFLQDQQPGCAPGQAKHPPNASIRKART</sequence>
<reference evidence="2 3" key="1">
    <citation type="submission" date="2018-10" db="EMBL/GenBank/DDBJ databases">
        <authorList>
            <person name="Ekblom R."/>
            <person name="Jareborg N."/>
        </authorList>
    </citation>
    <scope>NUCLEOTIDE SEQUENCE [LARGE SCALE GENOMIC DNA]</scope>
    <source>
        <tissue evidence="2">Muscle</tissue>
    </source>
</reference>
<dbReference type="AlphaFoldDB" id="A0A9X9QA08"/>